<dbReference type="InterPro" id="IPR032675">
    <property type="entry name" value="LRR_dom_sf"/>
</dbReference>
<evidence type="ECO:0000313" key="3">
    <source>
        <dbReference type="Proteomes" id="UP000283269"/>
    </source>
</evidence>
<proteinExistence type="predicted"/>
<dbReference type="Gene3D" id="3.80.10.10">
    <property type="entry name" value="Ribonuclease Inhibitor"/>
    <property type="match status" value="1"/>
</dbReference>
<protein>
    <recommendedName>
        <fullName evidence="1">F-box domain-containing protein</fullName>
    </recommendedName>
</protein>
<dbReference type="Proteomes" id="UP000283269">
    <property type="component" value="Unassembled WGS sequence"/>
</dbReference>
<dbReference type="SUPFAM" id="SSF52047">
    <property type="entry name" value="RNI-like"/>
    <property type="match status" value="1"/>
</dbReference>
<dbReference type="InterPro" id="IPR001810">
    <property type="entry name" value="F-box_dom"/>
</dbReference>
<dbReference type="SUPFAM" id="SSF81383">
    <property type="entry name" value="F-box domain"/>
    <property type="match status" value="1"/>
</dbReference>
<dbReference type="PROSITE" id="PS50181">
    <property type="entry name" value="FBOX"/>
    <property type="match status" value="1"/>
</dbReference>
<dbReference type="OrthoDB" id="3071584at2759"/>
<reference evidence="2 3" key="1">
    <citation type="journal article" date="2018" name="Evol. Lett.">
        <title>Horizontal gene cluster transfer increased hallucinogenic mushroom diversity.</title>
        <authorList>
            <person name="Reynolds H.T."/>
            <person name="Vijayakumar V."/>
            <person name="Gluck-Thaler E."/>
            <person name="Korotkin H.B."/>
            <person name="Matheny P.B."/>
            <person name="Slot J.C."/>
        </authorList>
    </citation>
    <scope>NUCLEOTIDE SEQUENCE [LARGE SCALE GENOMIC DNA]</scope>
    <source>
        <strain evidence="2 3">2631</strain>
    </source>
</reference>
<feature type="domain" description="F-box" evidence="1">
    <location>
        <begin position="43"/>
        <end position="88"/>
    </location>
</feature>
<sequence>MEFKRSVFASRLRLPVSFNHSQPPSFIEIVFEHTKILSLASALIVMVDVPLEIWLRIASFIPDNDLYNLRGVSHMFFTLAMDAQWSRTRISSDITWYKTLERLSDPYVARKVTNLSIYLTLDKSTVDDNSQLYKLLRSRFRSSHQTLANFFRIKPVELDRKETIRRCKLKDVIDVISASNGNFPNVRELSVDGCLFFSQGPTPLPILSPSFWLPFSNNLGSLSLGGTMEEFRFMLESGHTFSSLKQLQLRFEQSYDGEGDSSVLIDIIAPFINRMNRHLEDLMVWSRSDLDISDFFISLSSLSALRRFKVKMFYTRSLRNSAGLESIILNASPHLEKLSIRHSSRSLGLGLESLDTLWDMPFSQWLLELISNKEKFPRIQILDIYALYKPAGIHVFLDFIHKASDKLTEIIVRDRYLSPNEAMLVIGAASHCSSLTYLRLTVRTLDIALIDCLADKVPGVRRIYLAIGEPNPHGSDVLEQLQGQCYEHWKLQDISIWHLEGHQRMVDTLLALARSVPSLRSFFGNGHMNLG</sequence>
<organism evidence="2 3">
    <name type="scientific">Psilocybe cyanescens</name>
    <dbReference type="NCBI Taxonomy" id="93625"/>
    <lineage>
        <taxon>Eukaryota</taxon>
        <taxon>Fungi</taxon>
        <taxon>Dikarya</taxon>
        <taxon>Basidiomycota</taxon>
        <taxon>Agaricomycotina</taxon>
        <taxon>Agaricomycetes</taxon>
        <taxon>Agaricomycetidae</taxon>
        <taxon>Agaricales</taxon>
        <taxon>Agaricineae</taxon>
        <taxon>Strophariaceae</taxon>
        <taxon>Psilocybe</taxon>
    </lineage>
</organism>
<dbReference type="EMBL" id="NHYD01003940">
    <property type="protein sequence ID" value="PPQ69190.1"/>
    <property type="molecule type" value="Genomic_DNA"/>
</dbReference>
<comment type="caution">
    <text evidence="2">The sequence shown here is derived from an EMBL/GenBank/DDBJ whole genome shotgun (WGS) entry which is preliminary data.</text>
</comment>
<accession>A0A409VSC8</accession>
<keyword evidence="3" id="KW-1185">Reference proteome</keyword>
<gene>
    <name evidence="2" type="ORF">CVT25_006968</name>
</gene>
<dbReference type="AlphaFoldDB" id="A0A409VSC8"/>
<dbReference type="InParanoid" id="A0A409VSC8"/>
<dbReference type="InterPro" id="IPR036047">
    <property type="entry name" value="F-box-like_dom_sf"/>
</dbReference>
<evidence type="ECO:0000259" key="1">
    <source>
        <dbReference type="PROSITE" id="PS50181"/>
    </source>
</evidence>
<evidence type="ECO:0000313" key="2">
    <source>
        <dbReference type="EMBL" id="PPQ69190.1"/>
    </source>
</evidence>
<name>A0A409VSC8_PSICY</name>